<name>A0ACA9QZQ3_9GLOM</name>
<keyword evidence="2" id="KW-1185">Reference proteome</keyword>
<dbReference type="Proteomes" id="UP000789702">
    <property type="component" value="Unassembled WGS sequence"/>
</dbReference>
<accession>A0ACA9QZQ3</accession>
<gene>
    <name evidence="1" type="ORF">DHETER_LOCUS15830</name>
</gene>
<organism evidence="1 2">
    <name type="scientific">Dentiscutata heterogama</name>
    <dbReference type="NCBI Taxonomy" id="1316150"/>
    <lineage>
        <taxon>Eukaryota</taxon>
        <taxon>Fungi</taxon>
        <taxon>Fungi incertae sedis</taxon>
        <taxon>Mucoromycota</taxon>
        <taxon>Glomeromycotina</taxon>
        <taxon>Glomeromycetes</taxon>
        <taxon>Diversisporales</taxon>
        <taxon>Gigasporaceae</taxon>
        <taxon>Dentiscutata</taxon>
    </lineage>
</organism>
<feature type="non-terminal residue" evidence="1">
    <location>
        <position position="1"/>
    </location>
</feature>
<dbReference type="EMBL" id="CAJVPU010056779">
    <property type="protein sequence ID" value="CAG8770969.1"/>
    <property type="molecule type" value="Genomic_DNA"/>
</dbReference>
<protein>
    <submittedName>
        <fullName evidence="1">13595_t:CDS:1</fullName>
    </submittedName>
</protein>
<reference evidence="1" key="1">
    <citation type="submission" date="2021-06" db="EMBL/GenBank/DDBJ databases">
        <authorList>
            <person name="Kallberg Y."/>
            <person name="Tangrot J."/>
            <person name="Rosling A."/>
        </authorList>
    </citation>
    <scope>NUCLEOTIDE SEQUENCE</scope>
    <source>
        <strain evidence="1">IL203A</strain>
    </source>
</reference>
<sequence>PEECCKRCYEEPLCVNYIYSNSTTSQCFLYGDSARGCFPNFQAPPTEISPPQYFGIVGCNYCRA</sequence>
<comment type="caution">
    <text evidence="1">The sequence shown here is derived from an EMBL/GenBank/DDBJ whole genome shotgun (WGS) entry which is preliminary data.</text>
</comment>
<evidence type="ECO:0000313" key="2">
    <source>
        <dbReference type="Proteomes" id="UP000789702"/>
    </source>
</evidence>
<evidence type="ECO:0000313" key="1">
    <source>
        <dbReference type="EMBL" id="CAG8770969.1"/>
    </source>
</evidence>
<proteinExistence type="predicted"/>